<dbReference type="SUPFAM" id="SSF57850">
    <property type="entry name" value="RING/U-box"/>
    <property type="match status" value="1"/>
</dbReference>
<evidence type="ECO:0000256" key="13">
    <source>
        <dbReference type="ARBA" id="ARBA00022833"/>
    </source>
</evidence>
<evidence type="ECO:0000256" key="8">
    <source>
        <dbReference type="ARBA" id="ARBA00022679"/>
    </source>
</evidence>
<evidence type="ECO:0000313" key="21">
    <source>
        <dbReference type="Proteomes" id="UP000054053"/>
    </source>
</evidence>
<dbReference type="Proteomes" id="UP000027002">
    <property type="component" value="Chromosome 1"/>
</dbReference>
<evidence type="ECO:0000256" key="16">
    <source>
        <dbReference type="RuleBase" id="RU367090"/>
    </source>
</evidence>
<evidence type="ECO:0000256" key="2">
    <source>
        <dbReference type="ARBA" id="ARBA00004514"/>
    </source>
</evidence>
<feature type="domain" description="RING-type" evidence="17">
    <location>
        <begin position="1558"/>
        <end position="1604"/>
    </location>
</feature>
<evidence type="ECO:0000313" key="18">
    <source>
        <dbReference type="EMBL" id="GAO16805.1"/>
    </source>
</evidence>
<evidence type="ECO:0000256" key="15">
    <source>
        <dbReference type="PROSITE-ProRule" id="PRU00175"/>
    </source>
</evidence>
<dbReference type="SMART" id="SM01197">
    <property type="entry name" value="FANCL_C"/>
    <property type="match status" value="1"/>
</dbReference>
<comment type="subcellular location">
    <subcellularLocation>
        <location evidence="2">Cytoplasm</location>
        <location evidence="2">Cytosol</location>
    </subcellularLocation>
</comment>
<dbReference type="InterPro" id="IPR013083">
    <property type="entry name" value="Znf_RING/FYVE/PHD"/>
</dbReference>
<dbReference type="STRING" id="1159556.A0A063C3L6"/>
<dbReference type="UniPathway" id="UPA00143"/>
<dbReference type="CDD" id="cd16491">
    <property type="entry name" value="RING-CH-C4HC3_LTN1"/>
    <property type="match status" value="1"/>
</dbReference>
<reference evidence="21" key="2">
    <citation type="journal article" date="2016" name="Genome Announc.">
        <title>Genome sequence of Ustilaginoidea virens IPU010, a rice pathogenic fungus causing false smut.</title>
        <authorList>
            <person name="Kumagai T."/>
            <person name="Ishii T."/>
            <person name="Terai G."/>
            <person name="Umemura M."/>
            <person name="Machida M."/>
            <person name="Asai K."/>
        </authorList>
    </citation>
    <scope>NUCLEOTIDE SEQUENCE [LARGE SCALE GENOMIC DNA]</scope>
    <source>
        <strain evidence="21">IPU010</strain>
    </source>
</reference>
<dbReference type="InterPro" id="IPR057030">
    <property type="entry name" value="TPR_Rkr-1"/>
</dbReference>
<evidence type="ECO:0000256" key="6">
    <source>
        <dbReference type="ARBA" id="ARBA00017157"/>
    </source>
</evidence>
<evidence type="ECO:0000256" key="4">
    <source>
        <dbReference type="ARBA" id="ARBA00007997"/>
    </source>
</evidence>
<comment type="subunit">
    <text evidence="16">Component of the ribosome quality control complex (RQC).</text>
</comment>
<dbReference type="Pfam" id="PF23280">
    <property type="entry name" value="TPR_26"/>
    <property type="match status" value="1"/>
</dbReference>
<name>A0A063C3L6_USTVR</name>
<evidence type="ECO:0000256" key="1">
    <source>
        <dbReference type="ARBA" id="ARBA00000900"/>
    </source>
</evidence>
<evidence type="ECO:0000259" key="17">
    <source>
        <dbReference type="PROSITE" id="PS50089"/>
    </source>
</evidence>
<dbReference type="SUPFAM" id="SSF48371">
    <property type="entry name" value="ARM repeat"/>
    <property type="match status" value="1"/>
</dbReference>
<gene>
    <name evidence="19" type="ORF">UV8b_01070</name>
    <name evidence="18" type="ORF">UVI_02053460</name>
</gene>
<dbReference type="EMBL" id="BBTG02000042">
    <property type="protein sequence ID" value="GAO16805.1"/>
    <property type="molecule type" value="Genomic_DNA"/>
</dbReference>
<dbReference type="Gene3D" id="3.30.40.10">
    <property type="entry name" value="Zinc/RING finger domain, C3HC4 (zinc finger)"/>
    <property type="match status" value="1"/>
</dbReference>
<dbReference type="InterPro" id="IPR054476">
    <property type="entry name" value="Ltn1_N"/>
</dbReference>
<evidence type="ECO:0000313" key="20">
    <source>
        <dbReference type="Proteomes" id="UP000027002"/>
    </source>
</evidence>
<keyword evidence="7" id="KW-0963">Cytoplasm</keyword>
<evidence type="ECO:0000313" key="19">
    <source>
        <dbReference type="EMBL" id="QUC16829.1"/>
    </source>
</evidence>
<dbReference type="InterPro" id="IPR039795">
    <property type="entry name" value="LTN1/Rkr1"/>
</dbReference>
<dbReference type="PANTHER" id="PTHR12389:SF0">
    <property type="entry name" value="E3 UBIQUITIN-PROTEIN LIGASE LISTERIN"/>
    <property type="match status" value="1"/>
</dbReference>
<dbReference type="EC" id="2.3.2.27" evidence="5 16"/>
<evidence type="ECO:0000256" key="12">
    <source>
        <dbReference type="ARBA" id="ARBA00022786"/>
    </source>
</evidence>
<dbReference type="GeneID" id="66061848"/>
<organism evidence="18 21">
    <name type="scientific">Ustilaginoidea virens</name>
    <name type="common">Rice false smut fungus</name>
    <name type="synonym">Villosiclava virens</name>
    <dbReference type="NCBI Taxonomy" id="1159556"/>
    <lineage>
        <taxon>Eukaryota</taxon>
        <taxon>Fungi</taxon>
        <taxon>Dikarya</taxon>
        <taxon>Ascomycota</taxon>
        <taxon>Pezizomycotina</taxon>
        <taxon>Sordariomycetes</taxon>
        <taxon>Hypocreomycetidae</taxon>
        <taxon>Hypocreales</taxon>
        <taxon>Clavicipitaceae</taxon>
        <taxon>Ustilaginoidea</taxon>
    </lineage>
</organism>
<dbReference type="GO" id="GO:0005829">
    <property type="term" value="C:cytosol"/>
    <property type="evidence" value="ECO:0007669"/>
    <property type="project" value="UniProtKB-SubCell"/>
</dbReference>
<protein>
    <recommendedName>
        <fullName evidence="6 16">E3 ubiquitin-protein ligase listerin</fullName>
        <ecNumber evidence="5 16">2.3.2.27</ecNumber>
    </recommendedName>
    <alternativeName>
        <fullName evidence="16">RING-type E3 ubiquitin transferase listerin</fullName>
    </alternativeName>
</protein>
<comment type="catalytic activity">
    <reaction evidence="1 16">
        <text>S-ubiquitinyl-[E2 ubiquitin-conjugating enzyme]-L-cysteine + [acceptor protein]-L-lysine = [E2 ubiquitin-conjugating enzyme]-L-cysteine + N(6)-ubiquitinyl-[acceptor protein]-L-lysine.</text>
        <dbReference type="EC" id="2.3.2.27"/>
    </reaction>
</comment>
<dbReference type="RefSeq" id="XP_042994502.1">
    <property type="nucleotide sequence ID" value="XM_043138568.1"/>
</dbReference>
<dbReference type="GO" id="GO:0016567">
    <property type="term" value="P:protein ubiquitination"/>
    <property type="evidence" value="ECO:0007669"/>
    <property type="project" value="UniProtKB-UniPathway"/>
</dbReference>
<proteinExistence type="inferred from homology"/>
<dbReference type="Pfam" id="PF13639">
    <property type="entry name" value="zf-RING_2"/>
    <property type="match status" value="1"/>
</dbReference>
<evidence type="ECO:0000256" key="10">
    <source>
        <dbReference type="ARBA" id="ARBA00022737"/>
    </source>
</evidence>
<dbReference type="KEGG" id="uvi:66061848"/>
<keyword evidence="8 16" id="KW-0808">Transferase</keyword>
<evidence type="ECO:0000256" key="11">
    <source>
        <dbReference type="ARBA" id="ARBA00022771"/>
    </source>
</evidence>
<dbReference type="PANTHER" id="PTHR12389">
    <property type="entry name" value="ZINC FINGER PROTEIN 294"/>
    <property type="match status" value="1"/>
</dbReference>
<dbReference type="Proteomes" id="UP000054053">
    <property type="component" value="Unassembled WGS sequence"/>
</dbReference>
<keyword evidence="12 16" id="KW-0833">Ubl conjugation pathway</keyword>
<sequence length="1620" mass="177541">MKRGPRGLGSAPGAAFGFSGASSDSSSLTYLAEPPSFTALSDPNVVVSLKNVLKKDSTTKAKGLEHLIHYALSHPFEQDGGVEEPLLHVWTRIYARISIDNSRRVRELSHALQLELLRSARKRMEPHIPKVVGPWIAGIYDRDRAVAKAANDGLLFFLTTPEKSAAFWSRCQAQILDFAIEAIRETKDTLSDERSTSAQDAETKYFRVVISSLSLVMGLLQRVDQASMDKFGAKYDEYFEQEAVWKSITSSDSGVRKTACHLLFACLDRRLPYGLSTKARQALVTGGLKTSQSGSALEYVRALTKLTQQDASIWTSPSNDRKSPLARLQAFISKGSQGSPSKYWEVLDELLTLIPADTLGLEAASKLASSVKTGITNREEPRTNAPYSWKCFINVAQRSLSQLPDNATLAFAREHLFPLLEQFLFPTSEGIGIHISPNAMSVLVEAHSAAIHSSSDVVQASADEWDRLGGILCANTTASLPEVSKEYKSSQEAIAEQGRRWFALVGEIFANPATHGPDLTDQTAAPSQRVISQCLSLLENRNMKPFGAAQILEYALSTSPHLFTGDSGRRLGVFMLGVADCGLERVATSASAKPLLSSLRIFGSMVGRHEEYQKVWGAWAEETLKLADGQVRNATLAGLLSQEEAAPFAMANQSLQDTLYALALATVARESQAWSLLNTALTHGALRSDMCGKLANELVARLSKSKSHAESVLRMLGIVAEANPGILSSDPVRTELVAQLLHLSELHDSSISPRVATIRALLDGQAHGRLPIVAIIRSNLERAAQQSLSLQTLVSQAKSAVESGAASWEDVLPNTNIWMEHLTPLLNAPINPSLSITSSLGGAISLHTSTGDEGVPLSCPRDSDGRSIPVRMALYTSQLVRNSSDVLSLPRQFQIELLYSQCLAVQLASDQIACDSRNGLWLTLAHADSFFEVEQLVTASRVLLEDFISKASDWSSAQYAGNDPPSVVQGLVELAVKEAGELSPRGVYSARVLSELLQALVNAHGMPKTVEERFLKLENLKATSETTLSAAGLVAGLGEAAQSSAAVSNFCNRLVSEVAAAASPEDPKVERLLVLLPLVAQTYQSTELPVAKNRVVFAVRQITSWLEDDSALDDNLCASICRVLNSLLPCMKDVYGSYWEIVLRFCGQLWERAALSDVDTALPSIHASVKLARTLEGIPEPNDDLEDALKDFSPAKSRGLIELLRIERRSTSRPLEIVDGMLCREVEKLPVSSIPKPEQLFSLVASESHAVQTAAFGLLHRKIPAEQGQRSIDVLLDKTTARLPDELVSLLLDPPTLEAFPDELLSTFPSSIRGYLLSWKLVFSAYSSSSFKVREDYTEHLKTEQLVPPLLDFMFDVLGHSAAHPLNLDKENLSVREICDYDVKLAEAETEEHSFHWLLVHLYYLTLRFIPSLFRAWCINCRSKQTRIAVESWTTKYFSPIIIKETLDGVEKWAQEQEAPAHDERNLVVKVSRPAKEVTAGYEIDESQATVSVKIPPSYPIEGVVVSSLNRIAVPDRTWQSWIMSMQGSITLYNGSIIDGLQVFKNNVVAALAGKSECAICYSIISSDKRMPDKACGTCNQLFHRTCLYRWFQSSNQNTCPLCRNPIGYLGADTAKRRQG</sequence>
<accession>A0A063C3L6</accession>
<dbReference type="GO" id="GO:0072344">
    <property type="term" value="P:rescue of stalled ribosome"/>
    <property type="evidence" value="ECO:0007669"/>
    <property type="project" value="UniProtKB-UniRule"/>
</dbReference>
<evidence type="ECO:0000256" key="5">
    <source>
        <dbReference type="ARBA" id="ARBA00012483"/>
    </source>
</evidence>
<dbReference type="OrthoDB" id="6108at2759"/>
<comment type="function">
    <text evidence="14">E3 ubiquitin-protein ligase component of the ribosome quality control complex (RQC), a ribosome-associated complex that mediates ubiquitination and extraction of incompletely synthesized nascent chains for proteasomal degradation. Mediates ubiquitination of proteins derived from mRNAs lacking stop codons (non-stop proteins) and other translation arrest products induced by poly-lysine sequences and tandem rare codons. Ubiquitination leads to CDC48 recruitment for extraction and degradation of the incomplete translation product. May indirectly play a role in chromatin function and transcription.</text>
</comment>
<evidence type="ECO:0000256" key="14">
    <source>
        <dbReference type="ARBA" id="ARBA00055150"/>
    </source>
</evidence>
<dbReference type="InterPro" id="IPR001841">
    <property type="entry name" value="Znf_RING"/>
</dbReference>
<dbReference type="EMBL" id="CP072753">
    <property type="protein sequence ID" value="QUC16829.1"/>
    <property type="molecule type" value="Genomic_DNA"/>
</dbReference>
<dbReference type="GO" id="GO:0043023">
    <property type="term" value="F:ribosomal large subunit binding"/>
    <property type="evidence" value="ECO:0007669"/>
    <property type="project" value="TreeGrafter"/>
</dbReference>
<dbReference type="GO" id="GO:0061630">
    <property type="term" value="F:ubiquitin protein ligase activity"/>
    <property type="evidence" value="ECO:0007669"/>
    <property type="project" value="UniProtKB-UniRule"/>
</dbReference>
<comment type="pathway">
    <text evidence="3 16">Protein modification; protein ubiquitination.</text>
</comment>
<dbReference type="PROSITE" id="PS50089">
    <property type="entry name" value="ZF_RING_2"/>
    <property type="match status" value="1"/>
</dbReference>
<reference evidence="18" key="1">
    <citation type="journal article" date="2016" name="Genome Announc.">
        <title>Genome Sequence of Ustilaginoidea virens IPU010, a Rice Pathogenic Fungus Causing False Smut.</title>
        <authorList>
            <person name="Kumagai T."/>
            <person name="Ishii T."/>
            <person name="Terai G."/>
            <person name="Umemura M."/>
            <person name="Machida M."/>
            <person name="Asai K."/>
        </authorList>
    </citation>
    <scope>NUCLEOTIDE SEQUENCE [LARGE SCALE GENOMIC DNA]</scope>
    <source>
        <strain evidence="18">IPU010</strain>
    </source>
</reference>
<evidence type="ECO:0000256" key="7">
    <source>
        <dbReference type="ARBA" id="ARBA00022490"/>
    </source>
</evidence>
<dbReference type="InterPro" id="IPR054478">
    <property type="entry name" value="LTN1_UBC"/>
</dbReference>
<dbReference type="GO" id="GO:1990112">
    <property type="term" value="C:RQC complex"/>
    <property type="evidence" value="ECO:0007669"/>
    <property type="project" value="UniProtKB-UniRule"/>
</dbReference>
<dbReference type="Pfam" id="PF22958">
    <property type="entry name" value="Ltn1_1st"/>
    <property type="match status" value="1"/>
</dbReference>
<keyword evidence="9 16" id="KW-0479">Metal-binding</keyword>
<keyword evidence="13 16" id="KW-0862">Zinc</keyword>
<dbReference type="Pfam" id="PF22999">
    <property type="entry name" value="LTN1_E3_ligase_6th"/>
    <property type="match status" value="1"/>
</dbReference>
<dbReference type="InterPro" id="IPR054477">
    <property type="entry name" value="LTN1_E3_ligase_6th"/>
</dbReference>
<dbReference type="GO" id="GO:0008270">
    <property type="term" value="F:zinc ion binding"/>
    <property type="evidence" value="ECO:0007669"/>
    <property type="project" value="UniProtKB-KW"/>
</dbReference>
<comment type="similarity">
    <text evidence="4 16">Belongs to the LTN1 family.</text>
</comment>
<evidence type="ECO:0000256" key="3">
    <source>
        <dbReference type="ARBA" id="ARBA00004906"/>
    </source>
</evidence>
<dbReference type="FunFam" id="3.30.40.10:FF:000038">
    <property type="entry name" value="E3 ubiquitin-protein ligase listerin"/>
    <property type="match status" value="1"/>
</dbReference>
<dbReference type="GO" id="GO:1990116">
    <property type="term" value="P:ribosome-associated ubiquitin-dependent protein catabolic process"/>
    <property type="evidence" value="ECO:0007669"/>
    <property type="project" value="UniProtKB-UniRule"/>
</dbReference>
<keyword evidence="20" id="KW-1185">Reference proteome</keyword>
<dbReference type="SMART" id="SM00744">
    <property type="entry name" value="RINGv"/>
    <property type="match status" value="1"/>
</dbReference>
<reference evidence="19" key="3">
    <citation type="submission" date="2020-03" db="EMBL/GenBank/DDBJ databases">
        <title>A mixture of massive structural variations and highly conserved coding sequences in Ustilaginoidea virens genome.</title>
        <authorList>
            <person name="Zhang K."/>
            <person name="Zhao Z."/>
            <person name="Zhang Z."/>
            <person name="Li Y."/>
            <person name="Hsiang T."/>
            <person name="Sun W."/>
        </authorList>
    </citation>
    <scope>NUCLEOTIDE SEQUENCE</scope>
    <source>
        <strain evidence="19">UV-8b</strain>
    </source>
</reference>
<dbReference type="HOGENOM" id="CLU_000471_0_0_1"/>
<dbReference type="Pfam" id="PF23009">
    <property type="entry name" value="UBC_like"/>
    <property type="match status" value="1"/>
</dbReference>
<dbReference type="InterPro" id="IPR039804">
    <property type="entry name" value="RING-CH-C4HC3_LTN1"/>
</dbReference>
<dbReference type="InterPro" id="IPR011016">
    <property type="entry name" value="Znf_RING-CH"/>
</dbReference>
<keyword evidence="10" id="KW-0677">Repeat</keyword>
<keyword evidence="11 15" id="KW-0863">Zinc-finger</keyword>
<comment type="function">
    <text evidence="16">E3 ubiquitin-protein ligase. Component of the ribosome quality control complex (RQC), a ribosome-associated complex that mediates ubiquitination and extraction of incompletely synthesized nascent chains for proteasomal degradation.</text>
</comment>
<evidence type="ECO:0000256" key="9">
    <source>
        <dbReference type="ARBA" id="ARBA00022723"/>
    </source>
</evidence>
<dbReference type="InterPro" id="IPR016024">
    <property type="entry name" value="ARM-type_fold"/>
</dbReference>